<gene>
    <name evidence="2" type="ORF">CC117_25920</name>
</gene>
<evidence type="ECO:0000313" key="3">
    <source>
        <dbReference type="Proteomes" id="UP000179627"/>
    </source>
</evidence>
<dbReference type="Proteomes" id="UP000179627">
    <property type="component" value="Unassembled WGS sequence"/>
</dbReference>
<comment type="caution">
    <text evidence="2">The sequence shown here is derived from an EMBL/GenBank/DDBJ whole genome shotgun (WGS) entry which is preliminary data.</text>
</comment>
<organism evidence="2 3">
    <name type="scientific">Parafrankia colletiae</name>
    <dbReference type="NCBI Taxonomy" id="573497"/>
    <lineage>
        <taxon>Bacteria</taxon>
        <taxon>Bacillati</taxon>
        <taxon>Actinomycetota</taxon>
        <taxon>Actinomycetes</taxon>
        <taxon>Frankiales</taxon>
        <taxon>Frankiaceae</taxon>
        <taxon>Parafrankia</taxon>
    </lineage>
</organism>
<dbReference type="EMBL" id="MBLM01000144">
    <property type="protein sequence ID" value="OHV31447.1"/>
    <property type="molecule type" value="Genomic_DNA"/>
</dbReference>
<sequence>MTRCCHSVLVNGPVQVGPAAGDLHIRFIDEPSVAGTVPVGPGRVHEQGREALYPPVDRDVIDLEAVFGQELLDVPVGLGVPQVPADRQPDHLGREPEPGELRHRS</sequence>
<accession>A0A1S1QCS7</accession>
<dbReference type="AlphaFoldDB" id="A0A1S1QCS7"/>
<feature type="compositionally biased region" description="Basic and acidic residues" evidence="1">
    <location>
        <begin position="87"/>
        <end position="105"/>
    </location>
</feature>
<proteinExistence type="predicted"/>
<protein>
    <submittedName>
        <fullName evidence="2">Uncharacterized protein</fullName>
    </submittedName>
</protein>
<evidence type="ECO:0000313" key="2">
    <source>
        <dbReference type="EMBL" id="OHV31447.1"/>
    </source>
</evidence>
<reference evidence="3" key="1">
    <citation type="submission" date="2016-07" db="EMBL/GenBank/DDBJ databases">
        <title>Sequence Frankia sp. strain CcI1.17.</title>
        <authorList>
            <person name="Ghodhbane-Gtari F."/>
            <person name="Swanson E."/>
            <person name="Gueddou A."/>
            <person name="Morris K."/>
            <person name="Hezbri K."/>
            <person name="Ktari A."/>
            <person name="Nouioui I."/>
            <person name="Abebe-Akele F."/>
            <person name="Simpson S."/>
            <person name="Thomas K."/>
            <person name="Gtari M."/>
            <person name="Tisa L.S."/>
            <person name="Hurst S."/>
        </authorList>
    </citation>
    <scope>NUCLEOTIDE SEQUENCE [LARGE SCALE GENOMIC DNA]</scope>
    <source>
        <strain evidence="3">Cc1.17</strain>
    </source>
</reference>
<feature type="region of interest" description="Disordered" evidence="1">
    <location>
        <begin position="79"/>
        <end position="105"/>
    </location>
</feature>
<keyword evidence="3" id="KW-1185">Reference proteome</keyword>
<name>A0A1S1QCS7_9ACTN</name>
<evidence type="ECO:0000256" key="1">
    <source>
        <dbReference type="SAM" id="MobiDB-lite"/>
    </source>
</evidence>